<gene>
    <name evidence="2" type="ORF">Q75_13580</name>
</gene>
<dbReference type="InterPro" id="IPR039248">
    <property type="entry name" value="Ptase_RsbX"/>
</dbReference>
<dbReference type="AlphaFoldDB" id="A0A147K5L6"/>
<accession>A0A147K5L6</accession>
<evidence type="ECO:0000259" key="1">
    <source>
        <dbReference type="SMART" id="SM00331"/>
    </source>
</evidence>
<keyword evidence="3" id="KW-1185">Reference proteome</keyword>
<dbReference type="SUPFAM" id="SSF81606">
    <property type="entry name" value="PP2C-like"/>
    <property type="match status" value="1"/>
</dbReference>
<dbReference type="OrthoDB" id="1090916at2"/>
<dbReference type="PANTHER" id="PTHR35801">
    <property type="entry name" value="PHOSPHOSERINE PHOSPHATASE RSBX"/>
    <property type="match status" value="1"/>
</dbReference>
<evidence type="ECO:0000313" key="2">
    <source>
        <dbReference type="EMBL" id="KUP05038.1"/>
    </source>
</evidence>
<dbReference type="SMART" id="SM00331">
    <property type="entry name" value="PP2C_SIG"/>
    <property type="match status" value="1"/>
</dbReference>
<comment type="caution">
    <text evidence="2">The sequence shown here is derived from an EMBL/GenBank/DDBJ whole genome shotgun (WGS) entry which is preliminary data.</text>
</comment>
<proteinExistence type="predicted"/>
<organism evidence="2 3">
    <name type="scientific">Bacillus coahuilensis p1.1.43</name>
    <dbReference type="NCBI Taxonomy" id="1150625"/>
    <lineage>
        <taxon>Bacteria</taxon>
        <taxon>Bacillati</taxon>
        <taxon>Bacillota</taxon>
        <taxon>Bacilli</taxon>
        <taxon>Bacillales</taxon>
        <taxon>Bacillaceae</taxon>
        <taxon>Bacillus</taxon>
    </lineage>
</organism>
<evidence type="ECO:0000313" key="3">
    <source>
        <dbReference type="Proteomes" id="UP000074108"/>
    </source>
</evidence>
<dbReference type="InterPro" id="IPR036457">
    <property type="entry name" value="PPM-type-like_dom_sf"/>
</dbReference>
<name>A0A147K5L6_9BACI</name>
<reference evidence="2 3" key="1">
    <citation type="journal article" date="2016" name="Front. Microbiol.">
        <title>Microevolution Analysis of Bacillus coahuilensis Unveils Differences in Phosphorus Acquisition Strategies and Their Regulation.</title>
        <authorList>
            <person name="Gomez-Lunar Z."/>
            <person name="Hernandez-Gonzalez I."/>
            <person name="Rodriguez-Torres M.D."/>
            <person name="Souza V."/>
            <person name="Olmedo-Alvarez G."/>
        </authorList>
    </citation>
    <scope>NUCLEOTIDE SEQUENCE [LARGE SCALE GENOMIC DNA]</scope>
    <source>
        <strain evidence="3">p1.1.43</strain>
    </source>
</reference>
<feature type="domain" description="PPM-type phosphatase" evidence="1">
    <location>
        <begin position="8"/>
        <end position="197"/>
    </location>
</feature>
<dbReference type="Gene3D" id="3.60.40.10">
    <property type="entry name" value="PPM-type phosphatase domain"/>
    <property type="match status" value="1"/>
</dbReference>
<dbReference type="EMBL" id="LDYG01000045">
    <property type="protein sequence ID" value="KUP05038.1"/>
    <property type="molecule type" value="Genomic_DNA"/>
</dbReference>
<dbReference type="PATRIC" id="fig|1150625.3.peg.2859"/>
<dbReference type="Pfam" id="PF07228">
    <property type="entry name" value="SpoIIE"/>
    <property type="match status" value="1"/>
</dbReference>
<protein>
    <submittedName>
        <fullName evidence="2">Phosphoserine phosphatase</fullName>
    </submittedName>
</protein>
<dbReference type="STRING" id="1150625.Q75_13580"/>
<dbReference type="RefSeq" id="WP_059351674.1">
    <property type="nucleotide sequence ID" value="NZ_LDYG01000045.1"/>
</dbReference>
<dbReference type="PANTHER" id="PTHR35801:SF1">
    <property type="entry name" value="PHOSPHOSERINE PHOSPHATASE RSBX"/>
    <property type="match status" value="1"/>
</dbReference>
<dbReference type="Proteomes" id="UP000074108">
    <property type="component" value="Unassembled WGS sequence"/>
</dbReference>
<dbReference type="InterPro" id="IPR001932">
    <property type="entry name" value="PPM-type_phosphatase-like_dom"/>
</dbReference>
<sequence>MSFIHTSQIEALVEQRSKGNNSYCGDSYFMKATDDFFICVLADGLGSGKFANESSEAVATVVETYYEEDLHTLMEMCNKVLLHKRGAAVAILKVYFDSNVFDYICVGNIRFYLYSPKGKLTYPLPVSGYLSGRPQRFKVNRFSFEPKSKFVLHSDGITASNIKSILSKSLPLPSLAEDIMAQQNHYPDDSTMIMGSLH</sequence>